<dbReference type="Pfam" id="PF20700">
    <property type="entry name" value="Mutator"/>
    <property type="match status" value="1"/>
</dbReference>
<name>A0A131Z9P9_RHIAP</name>
<protein>
    <recommendedName>
        <fullName evidence="1">Mutator-like transposase domain-containing protein</fullName>
    </recommendedName>
</protein>
<dbReference type="EMBL" id="GEDV01000543">
    <property type="protein sequence ID" value="JAP88014.1"/>
    <property type="molecule type" value="Transcribed_RNA"/>
</dbReference>
<accession>A0A131Z9P9</accession>
<evidence type="ECO:0000313" key="2">
    <source>
        <dbReference type="EMBL" id="JAP88014.1"/>
    </source>
</evidence>
<dbReference type="AlphaFoldDB" id="A0A131Z9P9"/>
<organism evidence="2">
    <name type="scientific">Rhipicephalus appendiculatus</name>
    <name type="common">Brown ear tick</name>
    <dbReference type="NCBI Taxonomy" id="34631"/>
    <lineage>
        <taxon>Eukaryota</taxon>
        <taxon>Metazoa</taxon>
        <taxon>Ecdysozoa</taxon>
        <taxon>Arthropoda</taxon>
        <taxon>Chelicerata</taxon>
        <taxon>Arachnida</taxon>
        <taxon>Acari</taxon>
        <taxon>Parasitiformes</taxon>
        <taxon>Ixodida</taxon>
        <taxon>Ixodoidea</taxon>
        <taxon>Ixodidae</taxon>
        <taxon>Rhipicephalinae</taxon>
        <taxon>Rhipicephalus</taxon>
        <taxon>Rhipicephalus</taxon>
    </lineage>
</organism>
<proteinExistence type="predicted"/>
<evidence type="ECO:0000259" key="1">
    <source>
        <dbReference type="Pfam" id="PF20700"/>
    </source>
</evidence>
<dbReference type="InterPro" id="IPR049012">
    <property type="entry name" value="Mutator_transp_dom"/>
</dbReference>
<feature type="domain" description="Mutator-like transposase" evidence="1">
    <location>
        <begin position="13"/>
        <end position="93"/>
    </location>
</feature>
<feature type="non-terminal residue" evidence="2">
    <location>
        <position position="1"/>
    </location>
</feature>
<sequence length="94" mass="10556">KKKKKTYKALLQGNRIVNIDILSSVFSSLACRECMNTSLKLEERANRGIGSTYAVVCADCGFKRVFDTSRKVGRGNENNVRLVYTMRQLGKGHL</sequence>
<reference evidence="2" key="1">
    <citation type="journal article" date="2016" name="Ticks Tick Borne Dis.">
        <title>De novo assembly and annotation of the salivary gland transcriptome of Rhipicephalus appendiculatus male and female ticks during blood feeding.</title>
        <authorList>
            <person name="de Castro M.H."/>
            <person name="de Klerk D."/>
            <person name="Pienaar R."/>
            <person name="Latif A.A."/>
            <person name="Rees D.J."/>
            <person name="Mans B.J."/>
        </authorList>
    </citation>
    <scope>NUCLEOTIDE SEQUENCE</scope>
    <source>
        <tissue evidence="2">Salivary glands</tissue>
    </source>
</reference>